<dbReference type="InterPro" id="IPR010982">
    <property type="entry name" value="Lambda_DNA-bd_dom_sf"/>
</dbReference>
<evidence type="ECO:0000259" key="2">
    <source>
        <dbReference type="PROSITE" id="PS50943"/>
    </source>
</evidence>
<dbReference type="Gene3D" id="1.10.260.40">
    <property type="entry name" value="lambda repressor-like DNA-binding domains"/>
    <property type="match status" value="1"/>
</dbReference>
<dbReference type="RefSeq" id="WP_260663514.1">
    <property type="nucleotide sequence ID" value="NZ_CABEIM010000003.1"/>
</dbReference>
<dbReference type="Pfam" id="PF01381">
    <property type="entry name" value="HTH_3"/>
    <property type="match status" value="1"/>
</dbReference>
<dbReference type="SMART" id="SM00530">
    <property type="entry name" value="HTH_XRE"/>
    <property type="match status" value="1"/>
</dbReference>
<feature type="domain" description="HTH cro/C1-type" evidence="2">
    <location>
        <begin position="4"/>
        <end position="58"/>
    </location>
</feature>
<dbReference type="GO" id="GO:0003677">
    <property type="term" value="F:DNA binding"/>
    <property type="evidence" value="ECO:0007669"/>
    <property type="project" value="UniProtKB-KW"/>
</dbReference>
<reference evidence="3 4" key="1">
    <citation type="submission" date="2019-05" db="EMBL/GenBank/DDBJ databases">
        <authorList>
            <consortium name="Pathogen Informatics"/>
        </authorList>
    </citation>
    <scope>NUCLEOTIDE SEQUENCE [LARGE SCALE GENOMIC DNA]</scope>
    <source>
        <strain evidence="3 4">NCTC7982</strain>
    </source>
</reference>
<organism evidence="3 4">
    <name type="scientific">Streptococcus dysgalactiae</name>
    <dbReference type="NCBI Taxonomy" id="1334"/>
    <lineage>
        <taxon>Bacteria</taxon>
        <taxon>Bacillati</taxon>
        <taxon>Bacillota</taxon>
        <taxon>Bacilli</taxon>
        <taxon>Lactobacillales</taxon>
        <taxon>Streptococcaceae</taxon>
        <taxon>Streptococcus</taxon>
    </lineage>
</organism>
<evidence type="ECO:0000313" key="3">
    <source>
        <dbReference type="EMBL" id="VTS78164.1"/>
    </source>
</evidence>
<dbReference type="SUPFAM" id="SSF47413">
    <property type="entry name" value="lambda repressor-like DNA-binding domains"/>
    <property type="match status" value="1"/>
</dbReference>
<proteinExistence type="predicted"/>
<evidence type="ECO:0000313" key="4">
    <source>
        <dbReference type="Proteomes" id="UP000373301"/>
    </source>
</evidence>
<sequence>MNRLKELRHGKKLSQKEIALQLQIPLRTYQRWENGESQIKPDKAQTLADFFGVSIGYLLNYVDYNDRDVSSPELWHEYGKGDNMDLAFGIATVTVGKDTLDSVVATLRGMCDYNQEDFFINGEGKEYDEKGKKEHLDYHQMIVDEKITDLIRVLVTIPDGNHLRDVFFTYLTLDDHSRDLLDKILLEAFKKD</sequence>
<dbReference type="PANTHER" id="PTHR46558">
    <property type="entry name" value="TRACRIPTIONAL REGULATORY PROTEIN-RELATED-RELATED"/>
    <property type="match status" value="1"/>
</dbReference>
<evidence type="ECO:0000256" key="1">
    <source>
        <dbReference type="ARBA" id="ARBA00023125"/>
    </source>
</evidence>
<dbReference type="PROSITE" id="PS50943">
    <property type="entry name" value="HTH_CROC1"/>
    <property type="match status" value="1"/>
</dbReference>
<accession>A0A9X9SHY9</accession>
<comment type="caution">
    <text evidence="3">The sequence shown here is derived from an EMBL/GenBank/DDBJ whole genome shotgun (WGS) entry which is preliminary data.</text>
</comment>
<dbReference type="CDD" id="cd00093">
    <property type="entry name" value="HTH_XRE"/>
    <property type="match status" value="1"/>
</dbReference>
<dbReference type="Proteomes" id="UP000373301">
    <property type="component" value="Unassembled WGS sequence"/>
</dbReference>
<dbReference type="AlphaFoldDB" id="A0A9X9SHY9"/>
<dbReference type="EMBL" id="CABEIM010000003">
    <property type="protein sequence ID" value="VTS78164.1"/>
    <property type="molecule type" value="Genomic_DNA"/>
</dbReference>
<dbReference type="InterPro" id="IPR001387">
    <property type="entry name" value="Cro/C1-type_HTH"/>
</dbReference>
<protein>
    <submittedName>
        <fullName evidence="3">Transcriptional regulator, Cro/CI family,putative</fullName>
    </submittedName>
</protein>
<name>A0A9X9SHY9_STRDY</name>
<dbReference type="PANTHER" id="PTHR46558:SF11">
    <property type="entry name" value="HTH-TYPE TRANSCRIPTIONAL REGULATOR XRE"/>
    <property type="match status" value="1"/>
</dbReference>
<gene>
    <name evidence="3" type="ORF">NCTC7982_00592</name>
</gene>
<keyword evidence="1" id="KW-0238">DNA-binding</keyword>